<dbReference type="RefSeq" id="WP_085754918.1">
    <property type="nucleotide sequence ID" value="NZ_CP021023.1"/>
</dbReference>
<dbReference type="Pfam" id="PF12669">
    <property type="entry name" value="FeoB_associated"/>
    <property type="match status" value="1"/>
</dbReference>
<protein>
    <submittedName>
        <fullName evidence="3">Virus attachment protein p12 family protein</fullName>
    </submittedName>
</protein>
<organism evidence="3 4">
    <name type="scientific">Sedimentisphaera salicampi</name>
    <dbReference type="NCBI Taxonomy" id="1941349"/>
    <lineage>
        <taxon>Bacteria</taxon>
        <taxon>Pseudomonadati</taxon>
        <taxon>Planctomycetota</taxon>
        <taxon>Phycisphaerae</taxon>
        <taxon>Sedimentisphaerales</taxon>
        <taxon>Sedimentisphaeraceae</taxon>
        <taxon>Sedimentisphaera</taxon>
    </lineage>
</organism>
<dbReference type="STRING" id="1941349.STSP1_00584"/>
<reference evidence="4" key="1">
    <citation type="submission" date="2017-04" db="EMBL/GenBank/DDBJ databases">
        <title>Comparative genomics and description of representatives of a novel lineage of planctomycetes thriving in anoxic sediments.</title>
        <authorList>
            <person name="Spring S."/>
            <person name="Bunk B."/>
            <person name="Sproer C."/>
        </authorList>
    </citation>
    <scope>NUCLEOTIDE SEQUENCE [LARGE SCALE GENOMIC DNA]</scope>
    <source>
        <strain evidence="4">ST-PulAB-D4</strain>
    </source>
</reference>
<evidence type="ECO:0000313" key="4">
    <source>
        <dbReference type="Proteomes" id="UP000193334"/>
    </source>
</evidence>
<dbReference type="Proteomes" id="UP000193334">
    <property type="component" value="Chromosome"/>
</dbReference>
<accession>A0A1W6LK90</accession>
<sequence length="67" mass="7233">MIEKIIVGAVVVFAAVFLVYSFVKSSKGETPCGKGCPADCPARNKGCSQDKIDQDENSENDQEHKAE</sequence>
<evidence type="ECO:0000256" key="1">
    <source>
        <dbReference type="SAM" id="MobiDB-lite"/>
    </source>
</evidence>
<name>A0A1W6LK90_9BACT</name>
<proteinExistence type="predicted"/>
<dbReference type="AlphaFoldDB" id="A0A1W6LK90"/>
<dbReference type="EMBL" id="CP021023">
    <property type="protein sequence ID" value="ARN56208.1"/>
    <property type="molecule type" value="Genomic_DNA"/>
</dbReference>
<keyword evidence="2" id="KW-1133">Transmembrane helix</keyword>
<evidence type="ECO:0000313" key="3">
    <source>
        <dbReference type="EMBL" id="ARN56208.1"/>
    </source>
</evidence>
<keyword evidence="2" id="KW-0472">Membrane</keyword>
<keyword evidence="4" id="KW-1185">Reference proteome</keyword>
<gene>
    <name evidence="3" type="ORF">STSP1_00584</name>
</gene>
<feature type="transmembrane region" description="Helical" evidence="2">
    <location>
        <begin position="6"/>
        <end position="23"/>
    </location>
</feature>
<dbReference type="KEGG" id="pbp:STSP1_00584"/>
<evidence type="ECO:0000256" key="2">
    <source>
        <dbReference type="SAM" id="Phobius"/>
    </source>
</evidence>
<keyword evidence="2" id="KW-0812">Transmembrane</keyword>
<feature type="region of interest" description="Disordered" evidence="1">
    <location>
        <begin position="45"/>
        <end position="67"/>
    </location>
</feature>